<dbReference type="RefSeq" id="WP_152596947.1">
    <property type="nucleotide sequence ID" value="NZ_CP061849.1"/>
</dbReference>
<evidence type="ECO:0000256" key="2">
    <source>
        <dbReference type="SAM" id="SignalP"/>
    </source>
</evidence>
<feature type="region of interest" description="Disordered" evidence="1">
    <location>
        <begin position="112"/>
        <end position="149"/>
    </location>
</feature>
<sequence>MQCRHALLLSLAALSASLTAAPLPSYDFALKDPWDARAKPSMKPTDKKNKPLKFKSAVQLKDLDAGPDFSVKADLSTPSMRERRQRERMQHCIGINPPPGCPSAGFNPLPRCFGQSNCEQHAPPPAHPLSGPTRQQPGDYSLRGSWLPR</sequence>
<keyword evidence="2" id="KW-0732">Signal</keyword>
<protein>
    <submittedName>
        <fullName evidence="3">Uncharacterized protein</fullName>
    </submittedName>
</protein>
<comment type="caution">
    <text evidence="3">The sequence shown here is derived from an EMBL/GenBank/DDBJ whole genome shotgun (WGS) entry which is preliminary data.</text>
</comment>
<dbReference type="EMBL" id="JAFLRD010000012">
    <property type="protein sequence ID" value="MBO0417031.1"/>
    <property type="molecule type" value="Genomic_DNA"/>
</dbReference>
<gene>
    <name evidence="3" type="ORF">J1C50_16090</name>
</gene>
<feature type="signal peptide" evidence="2">
    <location>
        <begin position="1"/>
        <end position="20"/>
    </location>
</feature>
<evidence type="ECO:0000313" key="3">
    <source>
        <dbReference type="EMBL" id="MBO0417031.1"/>
    </source>
</evidence>
<organism evidence="3 4">
    <name type="scientific">Chromobacterium haemolyticum</name>
    <dbReference type="NCBI Taxonomy" id="394935"/>
    <lineage>
        <taxon>Bacteria</taxon>
        <taxon>Pseudomonadati</taxon>
        <taxon>Pseudomonadota</taxon>
        <taxon>Betaproteobacteria</taxon>
        <taxon>Neisseriales</taxon>
        <taxon>Chromobacteriaceae</taxon>
        <taxon>Chromobacterium</taxon>
    </lineage>
</organism>
<feature type="region of interest" description="Disordered" evidence="1">
    <location>
        <begin position="67"/>
        <end position="86"/>
    </location>
</feature>
<accession>A0ABS3GPR1</accession>
<evidence type="ECO:0000313" key="4">
    <source>
        <dbReference type="Proteomes" id="UP000664349"/>
    </source>
</evidence>
<name>A0ABS3GPR1_9NEIS</name>
<keyword evidence="4" id="KW-1185">Reference proteome</keyword>
<proteinExistence type="predicted"/>
<dbReference type="Proteomes" id="UP000664349">
    <property type="component" value="Unassembled WGS sequence"/>
</dbReference>
<reference evidence="3 4" key="1">
    <citation type="submission" date="2021-03" db="EMBL/GenBank/DDBJ databases">
        <title>First Case of infection caused by Chromobacterium haemolyticum derived from water in China.</title>
        <authorList>
            <person name="Chen J."/>
            <person name="Liu C."/>
        </authorList>
    </citation>
    <scope>NUCLEOTIDE SEQUENCE [LARGE SCALE GENOMIC DNA]</scope>
    <source>
        <strain evidence="3 4">WJ-5</strain>
    </source>
</reference>
<feature type="chain" id="PRO_5046897421" evidence="2">
    <location>
        <begin position="21"/>
        <end position="149"/>
    </location>
</feature>
<evidence type="ECO:0000256" key="1">
    <source>
        <dbReference type="SAM" id="MobiDB-lite"/>
    </source>
</evidence>